<dbReference type="Gene3D" id="2.40.160.20">
    <property type="match status" value="1"/>
</dbReference>
<sequence length="184" mass="19594">MSGFPSLKPAFTVLVKIAPPMAVGSASRSASLQVVPMTGGTVRSADGFSPAIDAEFEGVGNDYIHADPDGQHLRLNAHGVLKTARYVISFSNLGYSLIHIPVQLLYMNYTGVVTLGDGEKAVFSGTAGEGSTAFGNSFTHFTFETGDERYKDLENRVFAGQGRFNVGSDKSIVVEYRVGQVVHG</sequence>
<dbReference type="HOGENOM" id="CLU_096872_1_0_1"/>
<dbReference type="OMA" id="NSFTHFT"/>
<dbReference type="eggNOG" id="ENOG502S915">
    <property type="taxonomic scope" value="Eukaryota"/>
</dbReference>
<dbReference type="AlphaFoldDB" id="Q0D146"/>
<dbReference type="Pfam" id="PF11578">
    <property type="entry name" value="DUF3237"/>
    <property type="match status" value="1"/>
</dbReference>
<dbReference type="GeneID" id="4355090"/>
<proteinExistence type="predicted"/>
<protein>
    <submittedName>
        <fullName evidence="1">Uncharacterized protein</fullName>
    </submittedName>
</protein>
<organism evidence="1 2">
    <name type="scientific">Aspergillus terreus (strain NIH 2624 / FGSC A1156)</name>
    <dbReference type="NCBI Taxonomy" id="341663"/>
    <lineage>
        <taxon>Eukaryota</taxon>
        <taxon>Fungi</taxon>
        <taxon>Dikarya</taxon>
        <taxon>Ascomycota</taxon>
        <taxon>Pezizomycotina</taxon>
        <taxon>Eurotiomycetes</taxon>
        <taxon>Eurotiomycetidae</taxon>
        <taxon>Eurotiales</taxon>
        <taxon>Aspergillaceae</taxon>
        <taxon>Aspergillus</taxon>
        <taxon>Aspergillus subgen. Circumdati</taxon>
    </lineage>
</organism>
<dbReference type="Proteomes" id="UP000007963">
    <property type="component" value="Unassembled WGS sequence"/>
</dbReference>
<name>Q0D146_ASPTN</name>
<dbReference type="OrthoDB" id="2544694at2759"/>
<dbReference type="RefSeq" id="XP_001210424.1">
    <property type="nucleotide sequence ID" value="XM_001210424.1"/>
</dbReference>
<evidence type="ECO:0000313" key="1">
    <source>
        <dbReference type="EMBL" id="EAU38984.1"/>
    </source>
</evidence>
<gene>
    <name evidence="1" type="ORF">ATEG_00338</name>
</gene>
<reference evidence="2" key="1">
    <citation type="submission" date="2005-09" db="EMBL/GenBank/DDBJ databases">
        <title>Annotation of the Aspergillus terreus NIH2624 genome.</title>
        <authorList>
            <person name="Birren B.W."/>
            <person name="Lander E.S."/>
            <person name="Galagan J.E."/>
            <person name="Nusbaum C."/>
            <person name="Devon K."/>
            <person name="Henn M."/>
            <person name="Ma L.-J."/>
            <person name="Jaffe D.B."/>
            <person name="Butler J."/>
            <person name="Alvarez P."/>
            <person name="Gnerre S."/>
            <person name="Grabherr M."/>
            <person name="Kleber M."/>
            <person name="Mauceli E.W."/>
            <person name="Brockman W."/>
            <person name="Rounsley S."/>
            <person name="Young S.K."/>
            <person name="LaButti K."/>
            <person name="Pushparaj V."/>
            <person name="DeCaprio D."/>
            <person name="Crawford M."/>
            <person name="Koehrsen M."/>
            <person name="Engels R."/>
            <person name="Montgomery P."/>
            <person name="Pearson M."/>
            <person name="Howarth C."/>
            <person name="Larson L."/>
            <person name="Luoma S."/>
            <person name="White J."/>
            <person name="Alvarado L."/>
            <person name="Kodira C.D."/>
            <person name="Zeng Q."/>
            <person name="Oleary S."/>
            <person name="Yandava C."/>
            <person name="Denning D.W."/>
            <person name="Nierman W.C."/>
            <person name="Milne T."/>
            <person name="Madden K."/>
        </authorList>
    </citation>
    <scope>NUCLEOTIDE SEQUENCE [LARGE SCALE GENOMIC DNA]</scope>
    <source>
        <strain evidence="2">NIH 2624 / FGSC A1156</strain>
    </source>
</reference>
<accession>Q0D146</accession>
<dbReference type="VEuPathDB" id="FungiDB:ATEG_00338"/>
<dbReference type="EMBL" id="CH476594">
    <property type="protein sequence ID" value="EAU38984.1"/>
    <property type="molecule type" value="Genomic_DNA"/>
</dbReference>
<evidence type="ECO:0000313" key="2">
    <source>
        <dbReference type="Proteomes" id="UP000007963"/>
    </source>
</evidence>